<dbReference type="AlphaFoldDB" id="A0A916KA88"/>
<name>A0A916KA88_9BACL</name>
<feature type="domain" description="HTH araC/xylS-type" evidence="8">
    <location>
        <begin position="659"/>
        <end position="758"/>
    </location>
</feature>
<sequence>MKQLGVIVLKTLLSSGIRSKWFYRYLLSYIAILAVPLLVIGLFVYYDFILTLQKEVTGSNLNMLSQVKEIVDVKIDELDKIAYQISENPELTPYMATKNAYQGMNTIRELKNYAAGNSFIYEVVLHMRDHPMLYSSFSSYPVDRFAGDIYRFRDWSQEEFERDLDRSKGSLLRPAEEAGMVKEGRIVPYIVPIPYKDEVPYGNVIFLLTEQSVRKLILNILRDYGGNTFIADAQGRIVTSLEDDSRFDIPGFLSSVGPAAVRGSTSVELGGDDYFVTYIRSSHTGWTYITLVEKARVMAPVVRIKQNALAGLAFTLLLGAAVIWLLMNLNYNPLLRLKNFAETLAGRKATGRDELEAIRLAVSDMSENSQVLRQQLKHNKPALKAYVLDKLLKGHMRDIEEFNRSGSGCGVGFAGTFYRVAVFLLDGLGSGEGKSVKENVIAYMERHLPEGVEGYGIDGMENNRFLFLIATRNADDDTVLEALARIRESVWAKWQFHSTVGLGGVYSEAAHIGKSCIEATTALEYRLVKGKNRIILFGDIGESVPGGYSKKELADLELSLKQGDADKIKECLDAVIGLIHLNGPSLFMARSICYELIHTILRPLDEMNMRGNRKPLPDVLSLFAFETVEELSELVCKISLDIGRRIKESKESRNYALKEELIGYIERHYGDYHFSLHTMAEALSMSASYLSRYFKDQTGLTVSQYVHELRLDKAKELLRTGDDNIQELVKRIGYASPSSFIRKFREAEGMTPGEYRRLYVKDGTSGSG</sequence>
<evidence type="ECO:0000256" key="6">
    <source>
        <dbReference type="ARBA" id="ARBA00023136"/>
    </source>
</evidence>
<dbReference type="EMBL" id="CAJVAS010000058">
    <property type="protein sequence ID" value="CAG7651154.1"/>
    <property type="molecule type" value="Genomic_DNA"/>
</dbReference>
<dbReference type="SMART" id="SM00342">
    <property type="entry name" value="HTH_ARAC"/>
    <property type="match status" value="1"/>
</dbReference>
<keyword evidence="2" id="KW-1003">Cell membrane</keyword>
<dbReference type="InterPro" id="IPR018060">
    <property type="entry name" value="HTH_AraC"/>
</dbReference>
<keyword evidence="10" id="KW-1185">Reference proteome</keyword>
<dbReference type="GO" id="GO:0005886">
    <property type="term" value="C:plasma membrane"/>
    <property type="evidence" value="ECO:0007669"/>
    <property type="project" value="UniProtKB-SubCell"/>
</dbReference>
<keyword evidence="3 7" id="KW-0812">Transmembrane</keyword>
<feature type="transmembrane region" description="Helical" evidence="7">
    <location>
        <begin position="308"/>
        <end position="327"/>
    </location>
</feature>
<dbReference type="GO" id="GO:0043565">
    <property type="term" value="F:sequence-specific DNA binding"/>
    <property type="evidence" value="ECO:0007669"/>
    <property type="project" value="InterPro"/>
</dbReference>
<dbReference type="GO" id="GO:0003700">
    <property type="term" value="F:DNA-binding transcription factor activity"/>
    <property type="evidence" value="ECO:0007669"/>
    <property type="project" value="InterPro"/>
</dbReference>
<accession>A0A916KA88</accession>
<comment type="subcellular location">
    <subcellularLocation>
        <location evidence="1">Cell membrane</location>
        <topology evidence="1">Multi-pass membrane protein</topology>
    </subcellularLocation>
</comment>
<dbReference type="Proteomes" id="UP000693672">
    <property type="component" value="Unassembled WGS sequence"/>
</dbReference>
<organism evidence="9 10">
    <name type="scientific">Paenibacillus solanacearum</name>
    <dbReference type="NCBI Taxonomy" id="2048548"/>
    <lineage>
        <taxon>Bacteria</taxon>
        <taxon>Bacillati</taxon>
        <taxon>Bacillota</taxon>
        <taxon>Bacilli</taxon>
        <taxon>Bacillales</taxon>
        <taxon>Paenibacillaceae</taxon>
        <taxon>Paenibacillus</taxon>
    </lineage>
</organism>
<evidence type="ECO:0000256" key="1">
    <source>
        <dbReference type="ARBA" id="ARBA00004651"/>
    </source>
</evidence>
<keyword evidence="5" id="KW-0238">DNA-binding</keyword>
<dbReference type="PANTHER" id="PTHR43280">
    <property type="entry name" value="ARAC-FAMILY TRANSCRIPTIONAL REGULATOR"/>
    <property type="match status" value="1"/>
</dbReference>
<evidence type="ECO:0000256" key="2">
    <source>
        <dbReference type="ARBA" id="ARBA00022475"/>
    </source>
</evidence>
<dbReference type="InterPro" id="IPR033479">
    <property type="entry name" value="dCache_1"/>
</dbReference>
<reference evidence="9" key="1">
    <citation type="submission" date="2021-06" db="EMBL/GenBank/DDBJ databases">
        <authorList>
            <person name="Criscuolo A."/>
        </authorList>
    </citation>
    <scope>NUCLEOTIDE SEQUENCE</scope>
    <source>
        <strain evidence="9">CIP111600</strain>
    </source>
</reference>
<dbReference type="Pfam" id="PF02743">
    <property type="entry name" value="dCache_1"/>
    <property type="match status" value="1"/>
</dbReference>
<dbReference type="Pfam" id="PF12833">
    <property type="entry name" value="HTH_18"/>
    <property type="match status" value="1"/>
</dbReference>
<evidence type="ECO:0000256" key="4">
    <source>
        <dbReference type="ARBA" id="ARBA00022989"/>
    </source>
</evidence>
<feature type="transmembrane region" description="Helical" evidence="7">
    <location>
        <begin position="26"/>
        <end position="46"/>
    </location>
</feature>
<protein>
    <submittedName>
        <fullName evidence="9">HTH-type transcriptional regulator YesS</fullName>
    </submittedName>
</protein>
<evidence type="ECO:0000259" key="8">
    <source>
        <dbReference type="PROSITE" id="PS01124"/>
    </source>
</evidence>
<proteinExistence type="predicted"/>
<evidence type="ECO:0000256" key="5">
    <source>
        <dbReference type="ARBA" id="ARBA00023125"/>
    </source>
</evidence>
<comment type="caution">
    <text evidence="9">The sequence shown here is derived from an EMBL/GenBank/DDBJ whole genome shotgun (WGS) entry which is preliminary data.</text>
</comment>
<evidence type="ECO:0000313" key="9">
    <source>
        <dbReference type="EMBL" id="CAG7651154.1"/>
    </source>
</evidence>
<evidence type="ECO:0000313" key="10">
    <source>
        <dbReference type="Proteomes" id="UP000693672"/>
    </source>
</evidence>
<evidence type="ECO:0000256" key="7">
    <source>
        <dbReference type="SAM" id="Phobius"/>
    </source>
</evidence>
<evidence type="ECO:0000256" key="3">
    <source>
        <dbReference type="ARBA" id="ARBA00022692"/>
    </source>
</evidence>
<keyword evidence="6 7" id="KW-0472">Membrane</keyword>
<keyword evidence="4 7" id="KW-1133">Transmembrane helix</keyword>
<gene>
    <name evidence="9" type="primary">yesS_11</name>
    <name evidence="9" type="ORF">PAESOLCIP111_06254</name>
</gene>
<dbReference type="PANTHER" id="PTHR43280:SF28">
    <property type="entry name" value="HTH-TYPE TRANSCRIPTIONAL ACTIVATOR RHAS"/>
    <property type="match status" value="1"/>
</dbReference>
<dbReference type="PROSITE" id="PS01124">
    <property type="entry name" value="HTH_ARAC_FAMILY_2"/>
    <property type="match status" value="1"/>
</dbReference>